<comment type="function">
    <text evidence="1 9">Core component of nucleosome. Nucleosomes wrap and compact DNA into chromatin, limiting DNA accessibility to the cellular machineries which require DNA as a template. Histones thereby play a central role in transcription regulation, DNA repair, DNA replication and chromosomal stability. DNA accessibility is regulated via a complex set of post-translational modifications of histones, also called histone code, and nucleosome remodeling.</text>
</comment>
<keyword evidence="11" id="KW-1185">Reference proteome</keyword>
<dbReference type="PRINTS" id="PR00623">
    <property type="entry name" value="HISTONEH4"/>
</dbReference>
<dbReference type="GO" id="GO:0005634">
    <property type="term" value="C:nucleus"/>
    <property type="evidence" value="ECO:0007669"/>
    <property type="project" value="UniProtKB-SubCell"/>
</dbReference>
<dbReference type="SMART" id="SM00417">
    <property type="entry name" value="H4"/>
    <property type="match status" value="1"/>
</dbReference>
<keyword evidence="8 9" id="KW-0544">Nucleosome core</keyword>
<dbReference type="CDD" id="cd22912">
    <property type="entry name" value="HFD_H4"/>
    <property type="match status" value="1"/>
</dbReference>
<evidence type="ECO:0000256" key="3">
    <source>
        <dbReference type="ARBA" id="ARBA00004286"/>
    </source>
</evidence>
<dbReference type="GO" id="GO:0003677">
    <property type="term" value="F:DNA binding"/>
    <property type="evidence" value="ECO:0007669"/>
    <property type="project" value="UniProtKB-KW"/>
</dbReference>
<comment type="subcellular location">
    <subcellularLocation>
        <location evidence="3">Chromosome</location>
    </subcellularLocation>
    <subcellularLocation>
        <location evidence="2">Nucleus</location>
    </subcellularLocation>
</comment>
<evidence type="ECO:0000313" key="11">
    <source>
        <dbReference type="Proteomes" id="UP000518305"/>
    </source>
</evidence>
<accession>A0A7K9CNG2</accession>
<evidence type="ECO:0000256" key="5">
    <source>
        <dbReference type="ARBA" id="ARBA00022454"/>
    </source>
</evidence>
<keyword evidence="5 9" id="KW-0158">Chromosome</keyword>
<evidence type="ECO:0000256" key="2">
    <source>
        <dbReference type="ARBA" id="ARBA00004123"/>
    </source>
</evidence>
<dbReference type="AlphaFoldDB" id="A0A7K9CNG2"/>
<name>A0A7K9CNG2_9AVES</name>
<reference evidence="10 11" key="1">
    <citation type="submission" date="2019-09" db="EMBL/GenBank/DDBJ databases">
        <title>Bird 10,000 Genomes (B10K) Project - Family phase.</title>
        <authorList>
            <person name="Zhang G."/>
        </authorList>
    </citation>
    <scope>NUCLEOTIDE SEQUENCE [LARGE SCALE GENOMIC DNA]</scope>
    <source>
        <strain evidence="10">B10K-DU-001-23</strain>
        <tissue evidence="10">Muscle</tissue>
    </source>
</reference>
<dbReference type="GO" id="GO:0030527">
    <property type="term" value="F:structural constituent of chromatin"/>
    <property type="evidence" value="ECO:0007669"/>
    <property type="project" value="InterPro"/>
</dbReference>
<keyword evidence="6 9" id="KW-0238">DNA-binding</keyword>
<comment type="caution">
    <text evidence="10">The sequence shown here is derived from an EMBL/GenBank/DDBJ whole genome shotgun (WGS) entry which is preliminary data.</text>
</comment>
<dbReference type="GO" id="GO:0000786">
    <property type="term" value="C:nucleosome"/>
    <property type="evidence" value="ECO:0007669"/>
    <property type="project" value="UniProtKB-KW"/>
</dbReference>
<dbReference type="InterPro" id="IPR009072">
    <property type="entry name" value="Histone-fold"/>
</dbReference>
<comment type="subunit">
    <text evidence="9">The nucleosome is a histone octamer containing two molecules each of H2A, H2B, H3 and H4 assembled in one H3-H4 heterotetramer and two H2A-H2B heterodimers. The octamer wraps approximately 147 bp of DNA.</text>
</comment>
<comment type="similarity">
    <text evidence="4 9">Belongs to the histone H4 family.</text>
</comment>
<feature type="non-terminal residue" evidence="10">
    <location>
        <position position="1"/>
    </location>
</feature>
<dbReference type="GO" id="GO:0046982">
    <property type="term" value="F:protein heterodimerization activity"/>
    <property type="evidence" value="ECO:0007669"/>
    <property type="project" value="InterPro"/>
</dbReference>
<evidence type="ECO:0000256" key="6">
    <source>
        <dbReference type="ARBA" id="ARBA00023125"/>
    </source>
</evidence>
<evidence type="ECO:0000256" key="7">
    <source>
        <dbReference type="ARBA" id="ARBA00023242"/>
    </source>
</evidence>
<gene>
    <name evidence="10" type="ORF">HEMCOM_R04995</name>
</gene>
<sequence>KVLCKNIQGITKPGICCLAHSGSVKHILDLIYKETCGMLKVFLENVICNGITYIEHAKMKAITAMDMVYALKHQGSTLCGFGV</sequence>
<feature type="non-terminal residue" evidence="10">
    <location>
        <position position="83"/>
    </location>
</feature>
<keyword evidence="7 9" id="KW-0539">Nucleus</keyword>
<protein>
    <recommendedName>
        <fullName evidence="9">Histone H4</fullName>
    </recommendedName>
</protein>
<evidence type="ECO:0000256" key="8">
    <source>
        <dbReference type="ARBA" id="ARBA00023269"/>
    </source>
</evidence>
<proteinExistence type="inferred from homology"/>
<evidence type="ECO:0000256" key="9">
    <source>
        <dbReference type="RuleBase" id="RU000528"/>
    </source>
</evidence>
<dbReference type="PANTHER" id="PTHR10484">
    <property type="entry name" value="HISTONE H4"/>
    <property type="match status" value="1"/>
</dbReference>
<evidence type="ECO:0000256" key="1">
    <source>
        <dbReference type="ARBA" id="ARBA00002001"/>
    </source>
</evidence>
<evidence type="ECO:0000313" key="10">
    <source>
        <dbReference type="EMBL" id="NXG54096.1"/>
    </source>
</evidence>
<dbReference type="OrthoDB" id="9904347at2759"/>
<dbReference type="Gene3D" id="1.10.20.10">
    <property type="entry name" value="Histone, subunit A"/>
    <property type="match status" value="1"/>
</dbReference>
<dbReference type="InterPro" id="IPR001951">
    <property type="entry name" value="Histone_H4"/>
</dbReference>
<evidence type="ECO:0000256" key="4">
    <source>
        <dbReference type="ARBA" id="ARBA00006564"/>
    </source>
</evidence>
<dbReference type="EMBL" id="VWZJ01000008">
    <property type="protein sequence ID" value="NXG54096.1"/>
    <property type="molecule type" value="Genomic_DNA"/>
</dbReference>
<dbReference type="SUPFAM" id="SSF47113">
    <property type="entry name" value="Histone-fold"/>
    <property type="match status" value="1"/>
</dbReference>
<dbReference type="Proteomes" id="UP000518305">
    <property type="component" value="Unassembled WGS sequence"/>
</dbReference>
<organism evidence="10 11">
    <name type="scientific">Hemiprocne comata</name>
    <dbReference type="NCBI Taxonomy" id="243314"/>
    <lineage>
        <taxon>Eukaryota</taxon>
        <taxon>Metazoa</taxon>
        <taxon>Chordata</taxon>
        <taxon>Craniata</taxon>
        <taxon>Vertebrata</taxon>
        <taxon>Euteleostomi</taxon>
        <taxon>Archelosauria</taxon>
        <taxon>Archosauria</taxon>
        <taxon>Dinosauria</taxon>
        <taxon>Saurischia</taxon>
        <taxon>Theropoda</taxon>
        <taxon>Coelurosauria</taxon>
        <taxon>Aves</taxon>
        <taxon>Neognathae</taxon>
        <taxon>Neoaves</taxon>
        <taxon>Strisores</taxon>
        <taxon>Apodiformes</taxon>
        <taxon>Apodidae</taxon>
        <taxon>Hemiprocninae</taxon>
        <taxon>Hemiprocne</taxon>
    </lineage>
</organism>